<feature type="compositionally biased region" description="Polar residues" evidence="1">
    <location>
        <begin position="986"/>
        <end position="997"/>
    </location>
</feature>
<feature type="compositionally biased region" description="Polar residues" evidence="1">
    <location>
        <begin position="202"/>
        <end position="220"/>
    </location>
</feature>
<feature type="compositionally biased region" description="Low complexity" evidence="1">
    <location>
        <begin position="872"/>
        <end position="881"/>
    </location>
</feature>
<feature type="compositionally biased region" description="Low complexity" evidence="1">
    <location>
        <begin position="356"/>
        <end position="367"/>
    </location>
</feature>
<feature type="compositionally biased region" description="Polar residues" evidence="1">
    <location>
        <begin position="578"/>
        <end position="595"/>
    </location>
</feature>
<feature type="region of interest" description="Disordered" evidence="1">
    <location>
        <begin position="866"/>
        <end position="908"/>
    </location>
</feature>
<dbReference type="OrthoDB" id="10050064at2759"/>
<feature type="region of interest" description="Disordered" evidence="1">
    <location>
        <begin position="200"/>
        <end position="221"/>
    </location>
</feature>
<dbReference type="Proteomes" id="UP000663834">
    <property type="component" value="Unassembled WGS sequence"/>
</dbReference>
<feature type="region of interest" description="Disordered" evidence="1">
    <location>
        <begin position="497"/>
        <end position="595"/>
    </location>
</feature>
<reference evidence="2" key="1">
    <citation type="submission" date="2021-02" db="EMBL/GenBank/DDBJ databases">
        <authorList>
            <person name="Nowell W R."/>
        </authorList>
    </citation>
    <scope>NUCLEOTIDE SEQUENCE</scope>
</reference>
<feature type="region of interest" description="Disordered" evidence="1">
    <location>
        <begin position="674"/>
        <end position="784"/>
    </location>
</feature>
<proteinExistence type="predicted"/>
<feature type="compositionally biased region" description="Acidic residues" evidence="1">
    <location>
        <begin position="674"/>
        <end position="684"/>
    </location>
</feature>
<organism evidence="2 3">
    <name type="scientific">Rotaria magnacalcarata</name>
    <dbReference type="NCBI Taxonomy" id="392030"/>
    <lineage>
        <taxon>Eukaryota</taxon>
        <taxon>Metazoa</taxon>
        <taxon>Spiralia</taxon>
        <taxon>Gnathifera</taxon>
        <taxon>Rotifera</taxon>
        <taxon>Eurotatoria</taxon>
        <taxon>Bdelloidea</taxon>
        <taxon>Philodinida</taxon>
        <taxon>Philodinidae</taxon>
        <taxon>Rotaria</taxon>
    </lineage>
</organism>
<evidence type="ECO:0000256" key="1">
    <source>
        <dbReference type="SAM" id="MobiDB-lite"/>
    </source>
</evidence>
<feature type="compositionally biased region" description="Polar residues" evidence="1">
    <location>
        <begin position="555"/>
        <end position="570"/>
    </location>
</feature>
<gene>
    <name evidence="2" type="ORF">KQP761_LOCUS21321</name>
</gene>
<sequence>MTSRQSPLGHYPSSRESHNHQQSPFQVSANRRSPRRNSHGRQSPTRDAYSHRSSSRDRHHDHHHHHQPQQQFPQIPPPPSSSYDQVRAPVPIQFTPSIRLPLLRLGASAISAPPITVTQTRLPLPAAPVTVYPPRSAYISPPRPLAMLHLAPQLPPPASLSPRATRADQQKFVCVQNLMEHYANSNRPRLQLLQMRPRPRTNDTTDLNIPMPTSNVVTKSSDTKVDTGIQVEVPRQDGFVIEPGLFQTLLRDATGVNFTSAEAHYAAAREIQKQAMEARRRERSTMTDLPAHQILYDLQYARGGEGDERKFVNVTDIAGPHADALLAQIERDQIEREQLRLRQQQQQPPAPPPSSIPSNNNMNEMPPTSYAIGFERQHGQILQQQYEPTTQPSSYPLGFEQQQQQQQPPNVYNRDDWQQRSELILQRRQQREQEEKQAEQLAFGNVDTDRSHRRVTYEPNVQVYGSDEYDVPLDYLIRQPHQTALTSDYNSHLVDPISVRSTTPRSPHMPSSSDRQVPSKTTTLHDPLSARRQSSSEHIMSTKSTKPLDRFSPRKQISNEPPIQIKTTTPRDPFSPRRTASQISHSAAGTPRKTVSPTIADRHREARQRKLQELLRKRDEEALSLADAALHGEPIPTTRTLDEFQLEALETSFTSTVRELGGADGIINRTYDLDLMDDDDDDVGYDYSERRPSRPMSATTSNANHNSSQYSTSSSGLPRPSSASSTRSSRKMTPMGKAIVQAKKKGPPPARSNMARKRPLSSPANLGQKRGAMTAPVKGSQNQTRLIRTMRKASPPAHKPMTYNERVRALSKTDSEIRPTSKSDPTDPKALMRLYGTRRVPGLYVPYEKTDPRVTKTYSERMKELQQPALGQHQYQRQRPSQRQEEQEQEFDQRPSSAPSSSASLSDWEVDDRVKQLLADDQDVSSNKKFTKTVPPLANLDELDDDDNMDDTTYSLTRVTEQTNENTYGDDLRLLQYRRPNTLTTNTYGGTRVSARSSAGGDMTARDESEISIGESSIPSVLDWSALDRDFPTGTH</sequence>
<evidence type="ECO:0000313" key="2">
    <source>
        <dbReference type="EMBL" id="CAF1592233.1"/>
    </source>
</evidence>
<evidence type="ECO:0000313" key="3">
    <source>
        <dbReference type="Proteomes" id="UP000663834"/>
    </source>
</evidence>
<dbReference type="EMBL" id="CAJNOW010011047">
    <property type="protein sequence ID" value="CAF1592233.1"/>
    <property type="molecule type" value="Genomic_DNA"/>
</dbReference>
<name>A0A816A7J8_9BILA</name>
<feature type="compositionally biased region" description="Low complexity" evidence="1">
    <location>
        <begin position="894"/>
        <end position="906"/>
    </location>
</feature>
<feature type="region of interest" description="Disordered" evidence="1">
    <location>
        <begin position="389"/>
        <end position="412"/>
    </location>
</feature>
<protein>
    <submittedName>
        <fullName evidence="2">Uncharacterized protein</fullName>
    </submittedName>
</protein>
<accession>A0A816A7J8</accession>
<feature type="region of interest" description="Disordered" evidence="1">
    <location>
        <begin position="340"/>
        <end position="369"/>
    </location>
</feature>
<feature type="region of interest" description="Disordered" evidence="1">
    <location>
        <begin position="986"/>
        <end position="1008"/>
    </location>
</feature>
<feature type="compositionally biased region" description="Polar residues" evidence="1">
    <location>
        <begin position="499"/>
        <end position="524"/>
    </location>
</feature>
<feature type="compositionally biased region" description="Basic and acidic residues" evidence="1">
    <location>
        <begin position="48"/>
        <end position="58"/>
    </location>
</feature>
<feature type="compositionally biased region" description="Low complexity" evidence="1">
    <location>
        <begin position="697"/>
        <end position="727"/>
    </location>
</feature>
<dbReference type="AlphaFoldDB" id="A0A816A7J8"/>
<comment type="caution">
    <text evidence="2">The sequence shown here is derived from an EMBL/GenBank/DDBJ whole genome shotgun (WGS) entry which is preliminary data.</text>
</comment>
<feature type="region of interest" description="Disordered" evidence="1">
    <location>
        <begin position="1"/>
        <end position="86"/>
    </location>
</feature>
<feature type="compositionally biased region" description="Polar residues" evidence="1">
    <location>
        <begin position="20"/>
        <end position="31"/>
    </location>
</feature>
<feature type="compositionally biased region" description="Polar residues" evidence="1">
    <location>
        <begin position="531"/>
        <end position="545"/>
    </location>
</feature>